<keyword evidence="2" id="KW-1185">Reference proteome</keyword>
<organism evidence="1 2">
    <name type="scientific">Kitasatospora terrestris</name>
    <dbReference type="NCBI Taxonomy" id="258051"/>
    <lineage>
        <taxon>Bacteria</taxon>
        <taxon>Bacillati</taxon>
        <taxon>Actinomycetota</taxon>
        <taxon>Actinomycetes</taxon>
        <taxon>Kitasatosporales</taxon>
        <taxon>Streptomycetaceae</taxon>
        <taxon>Kitasatospora</taxon>
    </lineage>
</organism>
<comment type="caution">
    <text evidence="1">The sequence shown here is derived from an EMBL/GenBank/DDBJ whole genome shotgun (WGS) entry which is preliminary data.</text>
</comment>
<reference evidence="2" key="1">
    <citation type="journal article" date="2019" name="Int. J. Syst. Evol. Microbiol.">
        <title>The Global Catalogue of Microorganisms (GCM) 10K type strain sequencing project: providing services to taxonomists for standard genome sequencing and annotation.</title>
        <authorList>
            <consortium name="The Broad Institute Genomics Platform"/>
            <consortium name="The Broad Institute Genome Sequencing Center for Infectious Disease"/>
            <person name="Wu L."/>
            <person name="Ma J."/>
        </authorList>
    </citation>
    <scope>NUCLEOTIDE SEQUENCE [LARGE SCALE GENOMIC DNA]</scope>
    <source>
        <strain evidence="2">JCM 13006</strain>
    </source>
</reference>
<evidence type="ECO:0000313" key="2">
    <source>
        <dbReference type="Proteomes" id="UP001501752"/>
    </source>
</evidence>
<dbReference type="Proteomes" id="UP001501752">
    <property type="component" value="Unassembled WGS sequence"/>
</dbReference>
<evidence type="ECO:0000313" key="1">
    <source>
        <dbReference type="EMBL" id="GAA4846261.1"/>
    </source>
</evidence>
<protein>
    <submittedName>
        <fullName evidence="1">Uncharacterized protein</fullName>
    </submittedName>
</protein>
<gene>
    <name evidence="1" type="ORF">GCM10023235_23620</name>
</gene>
<dbReference type="EMBL" id="BAABIS010000001">
    <property type="protein sequence ID" value="GAA4846261.1"/>
    <property type="molecule type" value="Genomic_DNA"/>
</dbReference>
<accession>A0ABP9DLD9</accession>
<proteinExistence type="predicted"/>
<name>A0ABP9DLD9_9ACTN</name>
<sequence>MIGAKMAGMFEDMITSRFAHCIHVAADSRTQLHLLCAISAVSEDPPLLKTGIGYFAKLRHSQALEAGADPESETLVVATIHHPGGTDRLHFDLVSGPVTLQPETRSALERYYGAYSAPKFRPVST</sequence>